<evidence type="ECO:0000256" key="10">
    <source>
        <dbReference type="ARBA" id="ARBA00023136"/>
    </source>
</evidence>
<keyword evidence="9" id="KW-0811">Translocation</keyword>
<feature type="transmembrane region" description="Helical" evidence="11">
    <location>
        <begin position="22"/>
        <end position="40"/>
    </location>
</feature>
<evidence type="ECO:0000256" key="1">
    <source>
        <dbReference type="ARBA" id="ARBA00004162"/>
    </source>
</evidence>
<comment type="caution">
    <text evidence="12">The sequence shown here is derived from an EMBL/GenBank/DDBJ whole genome shotgun (WGS) entry which is preliminary data.</text>
</comment>
<proteinExistence type="inferred from homology"/>
<evidence type="ECO:0000313" key="13">
    <source>
        <dbReference type="Proteomes" id="UP001595886"/>
    </source>
</evidence>
<dbReference type="PANTHER" id="PTHR33909:SF1">
    <property type="entry name" value="SEC TRANSLOCON ACCESSORY COMPLEX SUBUNIT YAJC"/>
    <property type="match status" value="1"/>
</dbReference>
<keyword evidence="7" id="KW-0653">Protein transport</keyword>
<comment type="subcellular location">
    <subcellularLocation>
        <location evidence="1">Cell membrane</location>
        <topology evidence="1">Single-pass membrane protein</topology>
    </subcellularLocation>
</comment>
<evidence type="ECO:0000256" key="3">
    <source>
        <dbReference type="ARBA" id="ARBA00014962"/>
    </source>
</evidence>
<dbReference type="RefSeq" id="WP_291188614.1">
    <property type="nucleotide sequence ID" value="NZ_JBHSHD010000017.1"/>
</dbReference>
<evidence type="ECO:0000256" key="6">
    <source>
        <dbReference type="ARBA" id="ARBA00022692"/>
    </source>
</evidence>
<organism evidence="12 13">
    <name type="scientific">Dokdonella ginsengisoli</name>
    <dbReference type="NCBI Taxonomy" id="363846"/>
    <lineage>
        <taxon>Bacteria</taxon>
        <taxon>Pseudomonadati</taxon>
        <taxon>Pseudomonadota</taxon>
        <taxon>Gammaproteobacteria</taxon>
        <taxon>Lysobacterales</taxon>
        <taxon>Rhodanobacteraceae</taxon>
        <taxon>Dokdonella</taxon>
    </lineage>
</organism>
<sequence length="110" mass="11855">MDFFIANAYAQAAAPGPAPNPLLSFLPLLILFGVFYFMLIRPQMKRAKEQRAMIGALAKGDEVLTNGGLLGRIEDIAEQFVTLEVAPNVVVKLQKQAISAVLPKGTLKSA</sequence>
<dbReference type="Proteomes" id="UP001595886">
    <property type="component" value="Unassembled WGS sequence"/>
</dbReference>
<dbReference type="PANTHER" id="PTHR33909">
    <property type="entry name" value="SEC TRANSLOCON ACCESSORY COMPLEX SUBUNIT YAJC"/>
    <property type="match status" value="1"/>
</dbReference>
<keyword evidence="10 11" id="KW-0472">Membrane</keyword>
<dbReference type="Pfam" id="PF02699">
    <property type="entry name" value="YajC"/>
    <property type="match status" value="1"/>
</dbReference>
<keyword evidence="5" id="KW-1003">Cell membrane</keyword>
<gene>
    <name evidence="12" type="primary">yajC</name>
    <name evidence="12" type="ORF">ACFO6Q_19100</name>
</gene>
<dbReference type="InterPro" id="IPR003849">
    <property type="entry name" value="Preprotein_translocase_YajC"/>
</dbReference>
<dbReference type="EMBL" id="JBHSHD010000017">
    <property type="protein sequence ID" value="MFC4822437.1"/>
    <property type="molecule type" value="Genomic_DNA"/>
</dbReference>
<keyword evidence="8 11" id="KW-1133">Transmembrane helix</keyword>
<name>A0ABV9QZE2_9GAMM</name>
<evidence type="ECO:0000256" key="7">
    <source>
        <dbReference type="ARBA" id="ARBA00022927"/>
    </source>
</evidence>
<keyword evidence="13" id="KW-1185">Reference proteome</keyword>
<reference evidence="13" key="1">
    <citation type="journal article" date="2019" name="Int. J. Syst. Evol. Microbiol.">
        <title>The Global Catalogue of Microorganisms (GCM) 10K type strain sequencing project: providing services to taxonomists for standard genome sequencing and annotation.</title>
        <authorList>
            <consortium name="The Broad Institute Genomics Platform"/>
            <consortium name="The Broad Institute Genome Sequencing Center for Infectious Disease"/>
            <person name="Wu L."/>
            <person name="Ma J."/>
        </authorList>
    </citation>
    <scope>NUCLEOTIDE SEQUENCE [LARGE SCALE GENOMIC DNA]</scope>
    <source>
        <strain evidence="13">CCUG 30340</strain>
    </source>
</reference>
<evidence type="ECO:0000256" key="4">
    <source>
        <dbReference type="ARBA" id="ARBA00022448"/>
    </source>
</evidence>
<evidence type="ECO:0000256" key="9">
    <source>
        <dbReference type="ARBA" id="ARBA00023010"/>
    </source>
</evidence>
<keyword evidence="6 11" id="KW-0812">Transmembrane</keyword>
<evidence type="ECO:0000256" key="11">
    <source>
        <dbReference type="SAM" id="Phobius"/>
    </source>
</evidence>
<protein>
    <recommendedName>
        <fullName evidence="3">Sec translocon accessory complex subunit YajC</fullName>
    </recommendedName>
</protein>
<evidence type="ECO:0000256" key="2">
    <source>
        <dbReference type="ARBA" id="ARBA00006742"/>
    </source>
</evidence>
<accession>A0ABV9QZE2</accession>
<evidence type="ECO:0000256" key="5">
    <source>
        <dbReference type="ARBA" id="ARBA00022475"/>
    </source>
</evidence>
<dbReference type="NCBIfam" id="TIGR00739">
    <property type="entry name" value="yajC"/>
    <property type="match status" value="1"/>
</dbReference>
<dbReference type="SMART" id="SM01323">
    <property type="entry name" value="YajC"/>
    <property type="match status" value="1"/>
</dbReference>
<comment type="similarity">
    <text evidence="2">Belongs to the YajC family.</text>
</comment>
<evidence type="ECO:0000256" key="8">
    <source>
        <dbReference type="ARBA" id="ARBA00022989"/>
    </source>
</evidence>
<dbReference type="PRINTS" id="PR01853">
    <property type="entry name" value="YAJCTRNLCASE"/>
</dbReference>
<keyword evidence="4" id="KW-0813">Transport</keyword>
<evidence type="ECO:0000313" key="12">
    <source>
        <dbReference type="EMBL" id="MFC4822437.1"/>
    </source>
</evidence>